<accession>A0A813T8X3</accession>
<dbReference type="GO" id="GO:0008270">
    <property type="term" value="F:zinc ion binding"/>
    <property type="evidence" value="ECO:0007669"/>
    <property type="project" value="UniProtKB-KW"/>
</dbReference>
<dbReference type="Gene3D" id="3.30.40.10">
    <property type="entry name" value="Zinc/RING finger domain, C3HC4 (zinc finger)"/>
    <property type="match status" value="1"/>
</dbReference>
<evidence type="ECO:0000313" key="8">
    <source>
        <dbReference type="Proteomes" id="UP000663879"/>
    </source>
</evidence>
<dbReference type="SUPFAM" id="SSF57850">
    <property type="entry name" value="RING/U-box"/>
    <property type="match status" value="1"/>
</dbReference>
<dbReference type="EMBL" id="CAJNOC010000825">
    <property type="protein sequence ID" value="CAF0807271.1"/>
    <property type="molecule type" value="Genomic_DNA"/>
</dbReference>
<evidence type="ECO:0000256" key="1">
    <source>
        <dbReference type="ARBA" id="ARBA00022723"/>
    </source>
</evidence>
<evidence type="ECO:0000259" key="6">
    <source>
        <dbReference type="PROSITE" id="PS50089"/>
    </source>
</evidence>
<dbReference type="OrthoDB" id="9049620at2759"/>
<keyword evidence="1" id="KW-0479">Metal-binding</keyword>
<dbReference type="InterPro" id="IPR001841">
    <property type="entry name" value="Znf_RING"/>
</dbReference>
<dbReference type="Proteomes" id="UP000663879">
    <property type="component" value="Unassembled WGS sequence"/>
</dbReference>
<dbReference type="InterPro" id="IPR018957">
    <property type="entry name" value="Znf_C3HC4_RING-type"/>
</dbReference>
<evidence type="ECO:0000256" key="2">
    <source>
        <dbReference type="ARBA" id="ARBA00022771"/>
    </source>
</evidence>
<sequence length="507" mass="59517">MLTDESTILCPICHKEYDTPIILPCGESICSKCINPLGEESDNFLCKLCNTIHEIPTNGFQLNKALIKVIETKNQSIPNPQVEKRINCFLEIENRLDRLKKDFENCKENIKDSTRLILNEIEVVADLKCKEINQVRDDLIEKVLNYERVCLENYTNYSVEYFNFLNEIKPYENNKEAYVKENWHQAELLKSLICIESQKFKNQISNFEFFEFRKNPNQINPDILGGIYEQHLDPINISEFIRLDFSKHFNNSAELRRYPKIKKLNPQLFLIAYVQIYYGININTLSNNIYFKLVLEVHDFNQCLRKFEIDMGQNQSDFIIQSNEGIIILNMNNFLWSLDFNLNELSKTNMVSPIKNLIISKNLIFCLSRSEFGATIQVYDLNLNFLKIYSSLNQNILHLPKETEAFFVNENFYFFQENNVLVMVDRDNGKFVKKISINDDLRIIRVTNENVIVGHAQMQHKILFLDFNGAVRDDRSIGDTLGYNIEIMLNDNYSFEFIDSQNLTVYI</sequence>
<keyword evidence="8" id="KW-1185">Reference proteome</keyword>
<name>A0A813T8X3_9BILA</name>
<dbReference type="PROSITE" id="PS50089">
    <property type="entry name" value="ZF_RING_2"/>
    <property type="match status" value="1"/>
</dbReference>
<evidence type="ECO:0000256" key="5">
    <source>
        <dbReference type="SAM" id="Coils"/>
    </source>
</evidence>
<dbReference type="AlphaFoldDB" id="A0A813T8X3"/>
<evidence type="ECO:0000256" key="3">
    <source>
        <dbReference type="ARBA" id="ARBA00022833"/>
    </source>
</evidence>
<dbReference type="InterPro" id="IPR013083">
    <property type="entry name" value="Znf_RING/FYVE/PHD"/>
</dbReference>
<comment type="caution">
    <text evidence="7">The sequence shown here is derived from an EMBL/GenBank/DDBJ whole genome shotgun (WGS) entry which is preliminary data.</text>
</comment>
<evidence type="ECO:0000256" key="4">
    <source>
        <dbReference type="PROSITE-ProRule" id="PRU00175"/>
    </source>
</evidence>
<protein>
    <recommendedName>
        <fullName evidence="6">RING-type domain-containing protein</fullName>
    </recommendedName>
</protein>
<feature type="coiled-coil region" evidence="5">
    <location>
        <begin position="89"/>
        <end position="116"/>
    </location>
</feature>
<dbReference type="SMART" id="SM00184">
    <property type="entry name" value="RING"/>
    <property type="match status" value="1"/>
</dbReference>
<keyword evidence="3" id="KW-0862">Zinc</keyword>
<keyword evidence="5" id="KW-0175">Coiled coil</keyword>
<reference evidence="7" key="1">
    <citation type="submission" date="2021-02" db="EMBL/GenBank/DDBJ databases">
        <authorList>
            <person name="Nowell W R."/>
        </authorList>
    </citation>
    <scope>NUCLEOTIDE SEQUENCE</scope>
    <source>
        <strain evidence="7">Ploen Becks lab</strain>
    </source>
</reference>
<organism evidence="7 8">
    <name type="scientific">Brachionus calyciflorus</name>
    <dbReference type="NCBI Taxonomy" id="104777"/>
    <lineage>
        <taxon>Eukaryota</taxon>
        <taxon>Metazoa</taxon>
        <taxon>Spiralia</taxon>
        <taxon>Gnathifera</taxon>
        <taxon>Rotifera</taxon>
        <taxon>Eurotatoria</taxon>
        <taxon>Monogononta</taxon>
        <taxon>Pseudotrocha</taxon>
        <taxon>Ploima</taxon>
        <taxon>Brachionidae</taxon>
        <taxon>Brachionus</taxon>
    </lineage>
</organism>
<dbReference type="Pfam" id="PF00097">
    <property type="entry name" value="zf-C3HC4"/>
    <property type="match status" value="1"/>
</dbReference>
<gene>
    <name evidence="7" type="ORF">OXX778_LOCUS6785</name>
</gene>
<feature type="domain" description="RING-type" evidence="6">
    <location>
        <begin position="10"/>
        <end position="50"/>
    </location>
</feature>
<proteinExistence type="predicted"/>
<evidence type="ECO:0000313" key="7">
    <source>
        <dbReference type="EMBL" id="CAF0807271.1"/>
    </source>
</evidence>
<keyword evidence="2 4" id="KW-0863">Zinc-finger</keyword>